<feature type="transmembrane region" description="Helical" evidence="10">
    <location>
        <begin position="447"/>
        <end position="470"/>
    </location>
</feature>
<evidence type="ECO:0000256" key="6">
    <source>
        <dbReference type="ARBA" id="ARBA00022692"/>
    </source>
</evidence>
<comment type="subcellular location">
    <subcellularLocation>
        <location evidence="1">Cell inner membrane</location>
        <topology evidence="1">Multi-pass membrane protein</topology>
    </subcellularLocation>
    <subcellularLocation>
        <location evidence="10">Cell membrane</location>
        <topology evidence="10">Multi-pass membrane protein</topology>
    </subcellularLocation>
</comment>
<dbReference type="CDD" id="cd06261">
    <property type="entry name" value="TM_PBP2"/>
    <property type="match status" value="1"/>
</dbReference>
<evidence type="ECO:0000256" key="10">
    <source>
        <dbReference type="RuleBase" id="RU363032"/>
    </source>
</evidence>
<dbReference type="PANTHER" id="PTHR30614">
    <property type="entry name" value="MEMBRANE COMPONENT OF AMINO ACID ABC TRANSPORTER"/>
    <property type="match status" value="1"/>
</dbReference>
<keyword evidence="8 10" id="KW-1133">Transmembrane helix</keyword>
<feature type="domain" description="ABC transmembrane type-1" evidence="12">
    <location>
        <begin position="312"/>
        <end position="509"/>
    </location>
</feature>
<keyword evidence="7 11" id="KW-0732">Signal</keyword>
<reference evidence="13" key="1">
    <citation type="submission" date="2016-12" db="EMBL/GenBank/DDBJ databases">
        <authorList>
            <person name="Moulin L."/>
        </authorList>
    </citation>
    <scope>NUCLEOTIDE SEQUENCE [LARGE SCALE GENOMIC DNA]</scope>
    <source>
        <strain evidence="13">STM 7183</strain>
    </source>
</reference>
<dbReference type="Gene3D" id="1.10.3720.10">
    <property type="entry name" value="MetI-like"/>
    <property type="match status" value="1"/>
</dbReference>
<evidence type="ECO:0000256" key="1">
    <source>
        <dbReference type="ARBA" id="ARBA00004429"/>
    </source>
</evidence>
<gene>
    <name evidence="13" type="ORF">BN2476_230013</name>
</gene>
<dbReference type="SMART" id="SM00079">
    <property type="entry name" value="PBPe"/>
    <property type="match status" value="1"/>
</dbReference>
<dbReference type="NCBIfam" id="TIGR01726">
    <property type="entry name" value="HEQRo_perm_3TM"/>
    <property type="match status" value="1"/>
</dbReference>
<feature type="chain" id="PRO_5012885049" evidence="11">
    <location>
        <begin position="26"/>
        <end position="521"/>
    </location>
</feature>
<keyword evidence="6 10" id="KW-0812">Transmembrane</keyword>
<feature type="signal peptide" evidence="11">
    <location>
        <begin position="1"/>
        <end position="25"/>
    </location>
</feature>
<comment type="caution">
    <text evidence="13">The sequence shown here is derived from an EMBL/GenBank/DDBJ whole genome shotgun (WGS) entry which is preliminary data.</text>
</comment>
<dbReference type="InterPro" id="IPR043429">
    <property type="entry name" value="ArtM/GltK/GlnP/TcyL/YhdX-like"/>
</dbReference>
<protein>
    <submittedName>
        <fullName evidence="13">Glutamine ABC transporter substrate binding protein GlnH (Modular protein)</fullName>
    </submittedName>
</protein>
<comment type="similarity">
    <text evidence="3">Belongs to the bacterial solute-binding protein 3 family.</text>
</comment>
<evidence type="ECO:0000256" key="9">
    <source>
        <dbReference type="ARBA" id="ARBA00023136"/>
    </source>
</evidence>
<evidence type="ECO:0000259" key="12">
    <source>
        <dbReference type="PROSITE" id="PS50928"/>
    </source>
</evidence>
<feature type="transmembrane region" description="Helical" evidence="10">
    <location>
        <begin position="343"/>
        <end position="370"/>
    </location>
</feature>
<evidence type="ECO:0000256" key="11">
    <source>
        <dbReference type="SAM" id="SignalP"/>
    </source>
</evidence>
<feature type="transmembrane region" description="Helical" evidence="10">
    <location>
        <begin position="390"/>
        <end position="406"/>
    </location>
</feature>
<keyword evidence="5" id="KW-1003">Cell membrane</keyword>
<dbReference type="EMBL" id="CYGY02000023">
    <property type="protein sequence ID" value="SIT39464.1"/>
    <property type="molecule type" value="Genomic_DNA"/>
</dbReference>
<dbReference type="InterPro" id="IPR010065">
    <property type="entry name" value="AA_ABC_transptr_permease_3TM"/>
</dbReference>
<proteinExistence type="inferred from homology"/>
<sequence>MKWHFFGIVAIALGLASTVSVTATADELSDVKAKGTMSCGVLGSFEPFGFVGKDRQLQGYDVDMCNALAKRLGVTAEVRPVAIEARIPELQAGRIDIMAAGLAYTAQRATQVDFSDGYYVSPHILAVRVDHGINNVSDLNGRRIAFTKGGIAENYVKKEVPGAILVGLEDTPTAFTSMAQGKSDAISVSEEVASRLVNKLGPAATQFKILEPPIGSEIWGFGVRKGEEPFLKSVNSALQVIERSGEAQQIFDKWLGPNTLYKMKREFRISPIPRAATVTPSKAAQKAAVPTGWRGHLSILTPQNIKLLASGIAATVILSMGSWLLAFIFGTILAVVRMTRIRFFEWLVIAFVEYQRCVPPLVHIFLWYFGVSNLLPVSLQQVANAHHGEMYFAAVAIGLYYAAYVSEDIRSGLRSVSYGQHEAARAVGFNYLSAMRYIIMPQALRNAIPPMVSGSVLLMKTTSLAMVVGAVELTYATKEIANSTFKAFDIYGLSTAVYVGIALALMWAGAALARRFHIPSR</sequence>
<dbReference type="RefSeq" id="WP_235850784.1">
    <property type="nucleotide sequence ID" value="NZ_CYGY02000023.1"/>
</dbReference>
<keyword evidence="4 10" id="KW-0813">Transport</keyword>
<evidence type="ECO:0000256" key="4">
    <source>
        <dbReference type="ARBA" id="ARBA00022448"/>
    </source>
</evidence>
<dbReference type="PROSITE" id="PS01039">
    <property type="entry name" value="SBP_BACTERIAL_3"/>
    <property type="match status" value="1"/>
</dbReference>
<dbReference type="GO" id="GO:0006865">
    <property type="term" value="P:amino acid transport"/>
    <property type="evidence" value="ECO:0007669"/>
    <property type="project" value="TreeGrafter"/>
</dbReference>
<comment type="similarity">
    <text evidence="2">Belongs to the binding-protein-dependent transport system permease family. HisMQ subfamily.</text>
</comment>
<evidence type="ECO:0000256" key="5">
    <source>
        <dbReference type="ARBA" id="ARBA00022475"/>
    </source>
</evidence>
<organism evidence="13 14">
    <name type="scientific">Paraburkholderia piptadeniae</name>
    <dbReference type="NCBI Taxonomy" id="1701573"/>
    <lineage>
        <taxon>Bacteria</taxon>
        <taxon>Pseudomonadati</taxon>
        <taxon>Pseudomonadota</taxon>
        <taxon>Betaproteobacteria</taxon>
        <taxon>Burkholderiales</taxon>
        <taxon>Burkholderiaceae</taxon>
        <taxon>Paraburkholderia</taxon>
    </lineage>
</organism>
<dbReference type="InterPro" id="IPR001638">
    <property type="entry name" value="Solute-binding_3/MltF_N"/>
</dbReference>
<dbReference type="Pfam" id="PF00528">
    <property type="entry name" value="BPD_transp_1"/>
    <property type="match status" value="1"/>
</dbReference>
<dbReference type="Pfam" id="PF00497">
    <property type="entry name" value="SBP_bac_3"/>
    <property type="match status" value="1"/>
</dbReference>
<dbReference type="InterPro" id="IPR001320">
    <property type="entry name" value="Iontro_rcpt_C"/>
</dbReference>
<evidence type="ECO:0000313" key="14">
    <source>
        <dbReference type="Proteomes" id="UP000195569"/>
    </source>
</evidence>
<feature type="transmembrane region" description="Helical" evidence="10">
    <location>
        <begin position="490"/>
        <end position="513"/>
    </location>
</feature>
<dbReference type="GO" id="GO:0043190">
    <property type="term" value="C:ATP-binding cassette (ABC) transporter complex"/>
    <property type="evidence" value="ECO:0007669"/>
    <property type="project" value="InterPro"/>
</dbReference>
<dbReference type="InterPro" id="IPR000515">
    <property type="entry name" value="MetI-like"/>
</dbReference>
<evidence type="ECO:0000256" key="3">
    <source>
        <dbReference type="ARBA" id="ARBA00010333"/>
    </source>
</evidence>
<evidence type="ECO:0000256" key="2">
    <source>
        <dbReference type="ARBA" id="ARBA00010072"/>
    </source>
</evidence>
<dbReference type="PANTHER" id="PTHR30614:SF47">
    <property type="entry name" value="ABC TRANSPORTER PERMEASE"/>
    <property type="match status" value="1"/>
</dbReference>
<dbReference type="AlphaFoldDB" id="A0A1N7RXL6"/>
<dbReference type="SMART" id="SM00062">
    <property type="entry name" value="PBPb"/>
    <property type="match status" value="1"/>
</dbReference>
<dbReference type="PROSITE" id="PS50928">
    <property type="entry name" value="ABC_TM1"/>
    <property type="match status" value="1"/>
</dbReference>
<dbReference type="InterPro" id="IPR018313">
    <property type="entry name" value="SBP_3_CS"/>
</dbReference>
<feature type="transmembrane region" description="Helical" evidence="10">
    <location>
        <begin position="307"/>
        <end position="336"/>
    </location>
</feature>
<accession>A0A1N7RXL6</accession>
<dbReference type="Proteomes" id="UP000195569">
    <property type="component" value="Unassembled WGS sequence"/>
</dbReference>
<dbReference type="Gene3D" id="3.40.190.10">
    <property type="entry name" value="Periplasmic binding protein-like II"/>
    <property type="match status" value="2"/>
</dbReference>
<dbReference type="SUPFAM" id="SSF53850">
    <property type="entry name" value="Periplasmic binding protein-like II"/>
    <property type="match status" value="1"/>
</dbReference>
<evidence type="ECO:0000256" key="7">
    <source>
        <dbReference type="ARBA" id="ARBA00022729"/>
    </source>
</evidence>
<dbReference type="SUPFAM" id="SSF161098">
    <property type="entry name" value="MetI-like"/>
    <property type="match status" value="1"/>
</dbReference>
<keyword evidence="14" id="KW-1185">Reference proteome</keyword>
<dbReference type="InterPro" id="IPR035906">
    <property type="entry name" value="MetI-like_sf"/>
</dbReference>
<keyword evidence="9 10" id="KW-0472">Membrane</keyword>
<evidence type="ECO:0000313" key="13">
    <source>
        <dbReference type="EMBL" id="SIT39464.1"/>
    </source>
</evidence>
<evidence type="ECO:0000256" key="8">
    <source>
        <dbReference type="ARBA" id="ARBA00022989"/>
    </source>
</evidence>
<name>A0A1N7RXL6_9BURK</name>
<dbReference type="GO" id="GO:0015276">
    <property type="term" value="F:ligand-gated monoatomic ion channel activity"/>
    <property type="evidence" value="ECO:0007669"/>
    <property type="project" value="InterPro"/>
</dbReference>